<evidence type="ECO:0000313" key="3">
    <source>
        <dbReference type="Proteomes" id="UP001152130"/>
    </source>
</evidence>
<reference evidence="2" key="1">
    <citation type="submission" date="2022-10" db="EMBL/GenBank/DDBJ databases">
        <title>Fusarium specimens isolated from Avocado Roots.</title>
        <authorList>
            <person name="Stajich J."/>
            <person name="Roper C."/>
            <person name="Heimlech-Rivalta G."/>
        </authorList>
    </citation>
    <scope>NUCLEOTIDE SEQUENCE</scope>
    <source>
        <strain evidence="2">CF00143</strain>
    </source>
</reference>
<evidence type="ECO:0000256" key="1">
    <source>
        <dbReference type="SAM" id="SignalP"/>
    </source>
</evidence>
<dbReference type="EMBL" id="JAPDHF010000009">
    <property type="protein sequence ID" value="KAJ4013116.1"/>
    <property type="molecule type" value="Genomic_DNA"/>
</dbReference>
<dbReference type="AlphaFoldDB" id="A0A9W8PQF5"/>
<organism evidence="2 3">
    <name type="scientific">Fusarium irregulare</name>
    <dbReference type="NCBI Taxonomy" id="2494466"/>
    <lineage>
        <taxon>Eukaryota</taxon>
        <taxon>Fungi</taxon>
        <taxon>Dikarya</taxon>
        <taxon>Ascomycota</taxon>
        <taxon>Pezizomycotina</taxon>
        <taxon>Sordariomycetes</taxon>
        <taxon>Hypocreomycetidae</taxon>
        <taxon>Hypocreales</taxon>
        <taxon>Nectriaceae</taxon>
        <taxon>Fusarium</taxon>
        <taxon>Fusarium incarnatum-equiseti species complex</taxon>
    </lineage>
</organism>
<sequence length="559" mass="62968">MGLAIVIAIILSVSIAPLSAIAIIPRAGWWQVFEPLGQLGNETIYYLGGSQFETHFDSDEPHTHYYTYDDTFAGKLKGLTAFARHLPLPNTLSNTQQIANVSFSKYHLAQLVSLTMDAPRLSSADKNFVAVATTPMVAVVKLIDQNMYDRPKDVLITSRQKFLDINTSVRWDSLDRPTREDRWRKFHAAPSSRWKQPIVAVECVTNDTDGDSSTFRFNTNISDKEVFLSTRNNNEFKDFLWNARRKKGVYPEVEYMILHPSDGSGSPPSASILFLATAPSIDKEVGLALCQIHSRWVEADTWLEQGKPSVQTHLDFPLFDIEAHFDEVHSEGPIRLSKEWLNAVSHDWIWKSPMSKTAYQDIIDFCTEKELVRDLYAISSCLSFSLSLYITDLLSQTNYTSIYNEDVTDNVPPTSKEIIIHQEYFIGGYGYSWHSSRTIPLAFSVLLLHVLIAFAHMVTVLWSRHPWYSSSWSSFGQMMVLALRSKAPEGLGSVGAGVSSSDTWNKYVSVRVVDAEDRLEMILQDEKGVVSQNQQINSGAEEAGRDTGLSFARPGVKYH</sequence>
<dbReference type="OrthoDB" id="5104981at2759"/>
<accession>A0A9W8PQF5</accession>
<feature type="signal peptide" evidence="1">
    <location>
        <begin position="1"/>
        <end position="20"/>
    </location>
</feature>
<comment type="caution">
    <text evidence="2">The sequence shown here is derived from an EMBL/GenBank/DDBJ whole genome shotgun (WGS) entry which is preliminary data.</text>
</comment>
<gene>
    <name evidence="2" type="ORF">NW766_006939</name>
</gene>
<feature type="chain" id="PRO_5040810885" evidence="1">
    <location>
        <begin position="21"/>
        <end position="559"/>
    </location>
</feature>
<protein>
    <submittedName>
        <fullName evidence="2">Uncharacterized protein</fullName>
    </submittedName>
</protein>
<keyword evidence="3" id="KW-1185">Reference proteome</keyword>
<evidence type="ECO:0000313" key="2">
    <source>
        <dbReference type="EMBL" id="KAJ4013116.1"/>
    </source>
</evidence>
<name>A0A9W8PQF5_9HYPO</name>
<keyword evidence="1" id="KW-0732">Signal</keyword>
<dbReference type="Proteomes" id="UP001152130">
    <property type="component" value="Unassembled WGS sequence"/>
</dbReference>
<proteinExistence type="predicted"/>